<protein>
    <submittedName>
        <fullName evidence="1">Uncharacterized protein</fullName>
    </submittedName>
</protein>
<reference evidence="1 2" key="1">
    <citation type="submission" date="2016-10" db="EMBL/GenBank/DDBJ databases">
        <title>Draft genome sequence of Coniochaeta ligniaria NRRL30616, a lignocellulolytic fungus for bioabatement of inhibitors in plant biomass hydrolysates.</title>
        <authorList>
            <consortium name="DOE Joint Genome Institute"/>
            <person name="Jimenez D.J."/>
            <person name="Hector R.E."/>
            <person name="Riley R."/>
            <person name="Sun H."/>
            <person name="Grigoriev I.V."/>
            <person name="Van Elsas J.D."/>
            <person name="Nichols N.N."/>
        </authorList>
    </citation>
    <scope>NUCLEOTIDE SEQUENCE [LARGE SCALE GENOMIC DNA]</scope>
    <source>
        <strain evidence="1 2">NRRL 30616</strain>
    </source>
</reference>
<dbReference type="InParanoid" id="A0A1J7IM09"/>
<evidence type="ECO:0000313" key="1">
    <source>
        <dbReference type="EMBL" id="OIW28291.1"/>
    </source>
</evidence>
<sequence>MALDCFSFPFQIDSQTQKSTLSSRPMVVSSVPWSSRNLRGLLPARVGGGKHSSYGRLFFMRQTQRVSVPSIHPSFLRPFLPRGADPRSRVGGQTKKAPSVLAEWNTHIPPRATAITGGEQMQVMAKSWCGRIGGIGVVVWIAMQQTKTMVCHLHSDELHNALIPGRRARS</sequence>
<accession>A0A1J7IM09</accession>
<keyword evidence="2" id="KW-1185">Reference proteome</keyword>
<dbReference type="AlphaFoldDB" id="A0A1J7IM09"/>
<dbReference type="EMBL" id="KV875098">
    <property type="protein sequence ID" value="OIW28291.1"/>
    <property type="molecule type" value="Genomic_DNA"/>
</dbReference>
<gene>
    <name evidence="1" type="ORF">CONLIGDRAFT_371385</name>
</gene>
<proteinExistence type="predicted"/>
<dbReference type="Proteomes" id="UP000182658">
    <property type="component" value="Unassembled WGS sequence"/>
</dbReference>
<organism evidence="1 2">
    <name type="scientific">Coniochaeta ligniaria NRRL 30616</name>
    <dbReference type="NCBI Taxonomy" id="1408157"/>
    <lineage>
        <taxon>Eukaryota</taxon>
        <taxon>Fungi</taxon>
        <taxon>Dikarya</taxon>
        <taxon>Ascomycota</taxon>
        <taxon>Pezizomycotina</taxon>
        <taxon>Sordariomycetes</taxon>
        <taxon>Sordariomycetidae</taxon>
        <taxon>Coniochaetales</taxon>
        <taxon>Coniochaetaceae</taxon>
        <taxon>Coniochaeta</taxon>
    </lineage>
</organism>
<name>A0A1J7IM09_9PEZI</name>
<evidence type="ECO:0000313" key="2">
    <source>
        <dbReference type="Proteomes" id="UP000182658"/>
    </source>
</evidence>